<dbReference type="eggNOG" id="COG5263">
    <property type="taxonomic scope" value="Bacteria"/>
</dbReference>
<dbReference type="Gene3D" id="3.10.620.30">
    <property type="match status" value="1"/>
</dbReference>
<dbReference type="OrthoDB" id="1771423at2"/>
<dbReference type="InterPro" id="IPR002931">
    <property type="entry name" value="Transglutaminase-like"/>
</dbReference>
<feature type="repeat" description="Cell wall-binding" evidence="2">
    <location>
        <begin position="127"/>
        <end position="146"/>
    </location>
</feature>
<dbReference type="SUPFAM" id="SSF54001">
    <property type="entry name" value="Cysteine proteinases"/>
    <property type="match status" value="1"/>
</dbReference>
<keyword evidence="5" id="KW-1185">Reference proteome</keyword>
<feature type="domain" description="Transglutaminase-like" evidence="3">
    <location>
        <begin position="184"/>
        <end position="289"/>
    </location>
</feature>
<dbReference type="PROSITE" id="PS51170">
    <property type="entry name" value="CW"/>
    <property type="match status" value="1"/>
</dbReference>
<dbReference type="PATRIC" id="fig|1235802.3.peg.3289"/>
<dbReference type="InterPro" id="IPR018337">
    <property type="entry name" value="Cell_wall/Cho-bd_repeat"/>
</dbReference>
<protein>
    <recommendedName>
        <fullName evidence="3">Transglutaminase-like domain-containing protein</fullName>
    </recommendedName>
</protein>
<accession>N2A5M6</accession>
<evidence type="ECO:0000259" key="3">
    <source>
        <dbReference type="Pfam" id="PF01841"/>
    </source>
</evidence>
<evidence type="ECO:0000313" key="5">
    <source>
        <dbReference type="Proteomes" id="UP000012589"/>
    </source>
</evidence>
<sequence length="323" mass="36761">MTYQTTDFSNHLKKINYRNRLGTVFTVLFIFFFSMPAKADILSPSPDIIVIPHDETNASADNAPELSDGLRRIKNNLYFYKSGSMQTGWQETGGHTYYFSKKTGAALKGKQKIQNNVYYFGQDGTMQTDWQQINGKNYYFNPSGAKKGCLRTDCIAGTKNTGIYYTDKDGIRVTSPEISAAVAFVKKYTNDSLTSAEKLRKCFEALQNHYYYLPSQESPTDQTFSSFAAELLTNEKGNCYRYAAGFACIAKVLGYESRIRIGTVSGRYEERLPHGWSEVKANGTWYKCDVNMNLFMHKGTTSHKYQCSETYKLLIEEGIVYWK</sequence>
<dbReference type="STRING" id="1235802.C823_03109"/>
<dbReference type="Proteomes" id="UP000012589">
    <property type="component" value="Unassembled WGS sequence"/>
</dbReference>
<reference evidence="4 5" key="1">
    <citation type="journal article" date="2014" name="Genome Announc.">
        <title>Draft genome sequences of the altered schaedler flora, a defined bacterial community from gnotobiotic mice.</title>
        <authorList>
            <person name="Wannemuehler M.J."/>
            <person name="Overstreet A.M."/>
            <person name="Ward D.V."/>
            <person name="Phillips G.J."/>
        </authorList>
    </citation>
    <scope>NUCLEOTIDE SEQUENCE [LARGE SCALE GENOMIC DNA]</scope>
    <source>
        <strain evidence="4 5">ASF492</strain>
    </source>
</reference>
<proteinExistence type="predicted"/>
<comment type="caution">
    <text evidence="4">The sequence shown here is derived from an EMBL/GenBank/DDBJ whole genome shotgun (WGS) entry which is preliminary data.</text>
</comment>
<dbReference type="AlphaFoldDB" id="N2A5M6"/>
<keyword evidence="1" id="KW-0677">Repeat</keyword>
<evidence type="ECO:0000256" key="2">
    <source>
        <dbReference type="PROSITE-ProRule" id="PRU00591"/>
    </source>
</evidence>
<dbReference type="Pfam" id="PF01841">
    <property type="entry name" value="Transglut_core"/>
    <property type="match status" value="1"/>
</dbReference>
<evidence type="ECO:0000256" key="1">
    <source>
        <dbReference type="ARBA" id="ARBA00022737"/>
    </source>
</evidence>
<evidence type="ECO:0000313" key="4">
    <source>
        <dbReference type="EMBL" id="EMZ24657.1"/>
    </source>
</evidence>
<dbReference type="Gene3D" id="2.10.270.10">
    <property type="entry name" value="Cholin Binding"/>
    <property type="match status" value="2"/>
</dbReference>
<organism evidence="4 5">
    <name type="scientific">Eubacterium plexicaudatum ASF492</name>
    <dbReference type="NCBI Taxonomy" id="1235802"/>
    <lineage>
        <taxon>Bacteria</taxon>
        <taxon>Bacillati</taxon>
        <taxon>Bacillota</taxon>
        <taxon>Clostridia</taxon>
        <taxon>Eubacteriales</taxon>
        <taxon>Eubacteriaceae</taxon>
        <taxon>Eubacterium</taxon>
    </lineage>
</organism>
<dbReference type="SUPFAM" id="SSF69360">
    <property type="entry name" value="Cell wall binding repeat"/>
    <property type="match status" value="1"/>
</dbReference>
<dbReference type="Pfam" id="PF19127">
    <property type="entry name" value="Choline_bind_3"/>
    <property type="match status" value="1"/>
</dbReference>
<dbReference type="InterPro" id="IPR038765">
    <property type="entry name" value="Papain-like_cys_pep_sf"/>
</dbReference>
<dbReference type="eggNOG" id="COG1305">
    <property type="taxonomic scope" value="Bacteria"/>
</dbReference>
<dbReference type="Pfam" id="PF01473">
    <property type="entry name" value="Choline_bind_1"/>
    <property type="match status" value="1"/>
</dbReference>
<dbReference type="HOGENOM" id="CLU_859817_0_0_9"/>
<name>N2A5M6_9FIRM</name>
<gene>
    <name evidence="4" type="ORF">C823_03109</name>
</gene>
<dbReference type="EMBL" id="AQFT01000095">
    <property type="protein sequence ID" value="EMZ24657.1"/>
    <property type="molecule type" value="Genomic_DNA"/>
</dbReference>